<organism evidence="3 4">
    <name type="scientific">Edhazardia aedis (strain USNM 41457)</name>
    <name type="common">Microsporidian parasite</name>
    <dbReference type="NCBI Taxonomy" id="1003232"/>
    <lineage>
        <taxon>Eukaryota</taxon>
        <taxon>Fungi</taxon>
        <taxon>Fungi incertae sedis</taxon>
        <taxon>Microsporidia</taxon>
        <taxon>Edhazardia</taxon>
    </lineage>
</organism>
<keyword evidence="2" id="KW-0812">Transmembrane</keyword>
<keyword evidence="4" id="KW-1185">Reference proteome</keyword>
<dbReference type="HOGENOM" id="CLU_1777402_0_0_1"/>
<keyword evidence="1" id="KW-0175">Coiled coil</keyword>
<keyword evidence="2" id="KW-0472">Membrane</keyword>
<dbReference type="InParanoid" id="J8ZWY5"/>
<keyword evidence="2" id="KW-1133">Transmembrane helix</keyword>
<dbReference type="AlphaFoldDB" id="J8ZWY5"/>
<evidence type="ECO:0000256" key="2">
    <source>
        <dbReference type="SAM" id="Phobius"/>
    </source>
</evidence>
<evidence type="ECO:0000256" key="1">
    <source>
        <dbReference type="SAM" id="Coils"/>
    </source>
</evidence>
<accession>J8ZWY5</accession>
<proteinExistence type="predicted"/>
<gene>
    <name evidence="3" type="ORF">EDEG_01533</name>
</gene>
<dbReference type="EMBL" id="AFBI03000022">
    <property type="protein sequence ID" value="EJW04183.1"/>
    <property type="molecule type" value="Genomic_DNA"/>
</dbReference>
<comment type="caution">
    <text evidence="3">The sequence shown here is derived from an EMBL/GenBank/DDBJ whole genome shotgun (WGS) entry which is preliminary data.</text>
</comment>
<dbReference type="VEuPathDB" id="MicrosporidiaDB:EDEG_01533"/>
<feature type="transmembrane region" description="Helical" evidence="2">
    <location>
        <begin position="100"/>
        <end position="123"/>
    </location>
</feature>
<feature type="coiled-coil region" evidence="1">
    <location>
        <begin position="63"/>
        <end position="96"/>
    </location>
</feature>
<reference evidence="3 4" key="1">
    <citation type="submission" date="2011-08" db="EMBL/GenBank/DDBJ databases">
        <authorList>
            <person name="Liu Z.J."/>
            <person name="Shi F.L."/>
            <person name="Lu J.Q."/>
            <person name="Li M."/>
            <person name="Wang Z.L."/>
        </authorList>
    </citation>
    <scope>NUCLEOTIDE SEQUENCE [LARGE SCALE GENOMIC DNA]</scope>
    <source>
        <strain evidence="3 4">USNM 41457</strain>
    </source>
</reference>
<evidence type="ECO:0000313" key="4">
    <source>
        <dbReference type="Proteomes" id="UP000003163"/>
    </source>
</evidence>
<dbReference type="Proteomes" id="UP000003163">
    <property type="component" value="Unassembled WGS sequence"/>
</dbReference>
<reference evidence="4" key="2">
    <citation type="submission" date="2015-07" db="EMBL/GenBank/DDBJ databases">
        <title>Contrasting host-pathogen interactions and genome evolution in two generalist and specialist microsporidian pathogens of mosquitoes.</title>
        <authorList>
            <consortium name="The Broad Institute Genomics Platform"/>
            <consortium name="The Broad Institute Genome Sequencing Center for Infectious Disease"/>
            <person name="Cuomo C.A."/>
            <person name="Sanscrainte N.D."/>
            <person name="Goldberg J.M."/>
            <person name="Heiman D."/>
            <person name="Young S."/>
            <person name="Zeng Q."/>
            <person name="Becnel J.J."/>
            <person name="Birren B.W."/>
        </authorList>
    </citation>
    <scope>NUCLEOTIDE SEQUENCE [LARGE SCALE GENOMIC DNA]</scope>
    <source>
        <strain evidence="4">USNM 41457</strain>
    </source>
</reference>
<protein>
    <submittedName>
        <fullName evidence="3">Uncharacterized protein</fullName>
    </submittedName>
</protein>
<name>J8ZWY5_EDHAE</name>
<sequence length="146" mass="16851">MDISSLRNTFISIFKKNDNRRTEQQNVELGILVADNPGEGTSRTRDNASIHLKLQNFLASLDNNNTNERLNEFEEILKKEAENREYTEKRKETTKKTNKCILTVSKCFLIIVFLLYLVSIFLYSNNKKSIGTKLTKIISEGLFNRG</sequence>
<evidence type="ECO:0000313" key="3">
    <source>
        <dbReference type="EMBL" id="EJW04183.1"/>
    </source>
</evidence>